<evidence type="ECO:0000256" key="1">
    <source>
        <dbReference type="SAM" id="SignalP"/>
    </source>
</evidence>
<comment type="caution">
    <text evidence="2">The sequence shown here is derived from an EMBL/GenBank/DDBJ whole genome shotgun (WGS) entry which is preliminary data.</text>
</comment>
<protein>
    <submittedName>
        <fullName evidence="2">DUF2860 family protein</fullName>
    </submittedName>
</protein>
<gene>
    <name evidence="2" type="ORF">MNKW57_15490</name>
</gene>
<dbReference type="RefSeq" id="WP_285763864.1">
    <property type="nucleotide sequence ID" value="NZ_BSYJ01000003.1"/>
</dbReference>
<dbReference type="InterPro" id="IPR016896">
    <property type="entry name" value="DUF2860"/>
</dbReference>
<proteinExistence type="predicted"/>
<evidence type="ECO:0000313" key="3">
    <source>
        <dbReference type="Proteomes" id="UP001224392"/>
    </source>
</evidence>
<dbReference type="Pfam" id="PF11059">
    <property type="entry name" value="DUF2860"/>
    <property type="match status" value="1"/>
</dbReference>
<dbReference type="EMBL" id="BSYJ01000003">
    <property type="protein sequence ID" value="GMG87228.1"/>
    <property type="molecule type" value="Genomic_DNA"/>
</dbReference>
<keyword evidence="3" id="KW-1185">Reference proteome</keyword>
<organism evidence="2 3">
    <name type="scientific">Biformimicrobium ophioploci</name>
    <dbReference type="NCBI Taxonomy" id="3036711"/>
    <lineage>
        <taxon>Bacteria</taxon>
        <taxon>Pseudomonadati</taxon>
        <taxon>Pseudomonadota</taxon>
        <taxon>Gammaproteobacteria</taxon>
        <taxon>Cellvibrionales</taxon>
        <taxon>Microbulbiferaceae</taxon>
        <taxon>Biformimicrobium</taxon>
    </lineage>
</organism>
<feature type="signal peptide" evidence="1">
    <location>
        <begin position="1"/>
        <end position="20"/>
    </location>
</feature>
<keyword evidence="1" id="KW-0732">Signal</keyword>
<feature type="chain" id="PRO_5047283438" evidence="1">
    <location>
        <begin position="21"/>
        <end position="340"/>
    </location>
</feature>
<accession>A0ABQ6LYP7</accession>
<name>A0ABQ6LYP7_9GAMM</name>
<dbReference type="PIRSF" id="PIRSF028696">
    <property type="entry name" value="UCP028696"/>
    <property type="match status" value="1"/>
</dbReference>
<sequence length="340" mass="37468">MKKIYLCGALLCAVSNAALAQNPFAIPQEKGWSGWVNLGVGGIRRASNLSAGSSLEADKGARTDSLFESPDAVSVPTPAFAADIRYTMVPGKLQFYFGGLIQDILRFDLAQQVGVRYHPEGYGVVSASVVFTGVPRNVWEDPYLENIDRDETQREALGFRLGYSSIERAGPEFDYTYRSISLDEESGAALVASDVLTPFQAAMLDREGSTHFVSAGYRVPVDRCNRLIPQVIYEESDLDGEAVSGSRVGLQMTHVWTSKPWTVITNTYAGLRDADDEHPLYSERADASEWAINSRVSYRQCFGWENWSCFASAGYGRSNSDISFFDVDLTNVSAGVTYRF</sequence>
<reference evidence="2 3" key="1">
    <citation type="submission" date="2023-04" db="EMBL/GenBank/DDBJ databases">
        <title>Marinobulbifer ophiurae gen. nov., sp. Nov., isolate from tissue of brittle star Ophioplocus japonicus.</title>
        <authorList>
            <person name="Kawano K."/>
            <person name="Sawayama S."/>
            <person name="Nakagawa S."/>
        </authorList>
    </citation>
    <scope>NUCLEOTIDE SEQUENCE [LARGE SCALE GENOMIC DNA]</scope>
    <source>
        <strain evidence="2 3">NKW57</strain>
    </source>
</reference>
<evidence type="ECO:0000313" key="2">
    <source>
        <dbReference type="EMBL" id="GMG87228.1"/>
    </source>
</evidence>
<dbReference type="Proteomes" id="UP001224392">
    <property type="component" value="Unassembled WGS sequence"/>
</dbReference>